<dbReference type="Proteomes" id="UP000196877">
    <property type="component" value="Chromosome"/>
</dbReference>
<comment type="similarity">
    <text evidence="4 13 14">Belongs to the APS kinase family.</text>
</comment>
<dbReference type="EC" id="2.7.1.25" evidence="5 13"/>
<evidence type="ECO:0000256" key="14">
    <source>
        <dbReference type="RuleBase" id="RU004347"/>
    </source>
</evidence>
<evidence type="ECO:0000256" key="1">
    <source>
        <dbReference type="ARBA" id="ARBA00001823"/>
    </source>
</evidence>
<dbReference type="GO" id="GO:0004020">
    <property type="term" value="F:adenylylsulfate kinase activity"/>
    <property type="evidence" value="ECO:0007669"/>
    <property type="project" value="UniProtKB-EC"/>
</dbReference>
<dbReference type="NCBIfam" id="TIGR00455">
    <property type="entry name" value="apsK"/>
    <property type="match status" value="1"/>
</dbReference>
<dbReference type="InterPro" id="IPR002891">
    <property type="entry name" value="APS"/>
</dbReference>
<comment type="catalytic activity">
    <reaction evidence="1 13 14">
        <text>adenosine 5'-phosphosulfate + ATP = 3'-phosphoadenylyl sulfate + ADP + H(+)</text>
        <dbReference type="Rhea" id="RHEA:24152"/>
        <dbReference type="ChEBI" id="CHEBI:15378"/>
        <dbReference type="ChEBI" id="CHEBI:30616"/>
        <dbReference type="ChEBI" id="CHEBI:58243"/>
        <dbReference type="ChEBI" id="CHEBI:58339"/>
        <dbReference type="ChEBI" id="CHEBI:456216"/>
        <dbReference type="EC" id="2.7.1.25"/>
    </reaction>
</comment>
<accession>A0ABM6LI35</accession>
<gene>
    <name evidence="13 16" type="primary">cysC</name>
    <name evidence="16" type="ORF">S101395_02485</name>
</gene>
<evidence type="ECO:0000256" key="5">
    <source>
        <dbReference type="ARBA" id="ARBA00012121"/>
    </source>
</evidence>
<keyword evidence="17" id="KW-1185">Reference proteome</keyword>
<evidence type="ECO:0000256" key="4">
    <source>
        <dbReference type="ARBA" id="ARBA00007008"/>
    </source>
</evidence>
<proteinExistence type="inferred from homology"/>
<sequence>MTNIVWHQPSITKADRQRLNQHKSGVLWFTGLPGSGKSTLANKVDERLHQSRMRSYVLDGDNIRHGLNKGLGFSKEDRAENLRRIGEVAKLFVDSGQIVLTAFVSPHRKDRDQIRTLFAEGEFIEIHVSCPLDICEKRDPKGLYQRAKKGEIQNFTGVDAPYEPPVSPELTIDTNRCTADEAADVIIGFLKEKEWI</sequence>
<dbReference type="PANTHER" id="PTHR11055">
    <property type="entry name" value="BIFUNCTIONAL 3'-PHOSPHOADENOSINE 5'-PHOSPHOSULFATE SYNTHASE"/>
    <property type="match status" value="1"/>
</dbReference>
<dbReference type="InterPro" id="IPR027417">
    <property type="entry name" value="P-loop_NTPase"/>
</dbReference>
<dbReference type="HAMAP" id="MF_00065">
    <property type="entry name" value="Adenylyl_sulf_kinase"/>
    <property type="match status" value="1"/>
</dbReference>
<evidence type="ECO:0000256" key="7">
    <source>
        <dbReference type="ARBA" id="ARBA00022741"/>
    </source>
</evidence>
<dbReference type="EMBL" id="CP021920">
    <property type="protein sequence ID" value="ASB88992.1"/>
    <property type="molecule type" value="Genomic_DNA"/>
</dbReference>
<dbReference type="SUPFAM" id="SSF52540">
    <property type="entry name" value="P-loop containing nucleoside triphosphate hydrolases"/>
    <property type="match status" value="1"/>
</dbReference>
<dbReference type="NCBIfam" id="NF003013">
    <property type="entry name" value="PRK03846.1"/>
    <property type="match status" value="1"/>
</dbReference>
<feature type="binding site" evidence="13">
    <location>
        <begin position="31"/>
        <end position="38"/>
    </location>
    <ligand>
        <name>ATP</name>
        <dbReference type="ChEBI" id="CHEBI:30616"/>
    </ligand>
</feature>
<feature type="domain" description="APS kinase" evidence="15">
    <location>
        <begin position="24"/>
        <end position="173"/>
    </location>
</feature>
<comment type="function">
    <text evidence="2 13 14">Catalyzes the synthesis of activated sulfate.</text>
</comment>
<evidence type="ECO:0000256" key="6">
    <source>
        <dbReference type="ARBA" id="ARBA00022679"/>
    </source>
</evidence>
<reference evidence="16 17" key="1">
    <citation type="submission" date="2017-06" db="EMBL/GenBank/DDBJ databases">
        <title>Genome sequence of Bacillus sonorensis strain SRCM101395.</title>
        <authorList>
            <person name="Cho S.H."/>
        </authorList>
    </citation>
    <scope>NUCLEOTIDE SEQUENCE [LARGE SCALE GENOMIC DNA]</scope>
    <source>
        <strain evidence="16 17">SRCM101395</strain>
    </source>
</reference>
<evidence type="ECO:0000256" key="10">
    <source>
        <dbReference type="ARBA" id="ARBA00029724"/>
    </source>
</evidence>
<evidence type="ECO:0000256" key="9">
    <source>
        <dbReference type="ARBA" id="ARBA00022840"/>
    </source>
</evidence>
<protein>
    <recommendedName>
        <fullName evidence="5 13">Adenylyl-sulfate kinase</fullName>
        <ecNumber evidence="5 13">2.7.1.25</ecNumber>
    </recommendedName>
    <alternativeName>
        <fullName evidence="11 13">APS kinase</fullName>
    </alternativeName>
    <alternativeName>
        <fullName evidence="12 13">ATP adenosine-5'-phosphosulfate 3'-phosphotransferase</fullName>
    </alternativeName>
    <alternativeName>
        <fullName evidence="10 13">Adenosine-5'-phosphosulfate kinase</fullName>
    </alternativeName>
</protein>
<dbReference type="InterPro" id="IPR059117">
    <property type="entry name" value="APS_kinase_dom"/>
</dbReference>
<name>A0ABM6LI35_9BACI</name>
<keyword evidence="6 13" id="KW-0808">Transferase</keyword>
<evidence type="ECO:0000256" key="12">
    <source>
        <dbReference type="ARBA" id="ARBA00031464"/>
    </source>
</evidence>
<keyword evidence="9 13" id="KW-0067">ATP-binding</keyword>
<comment type="pathway">
    <text evidence="3 13 14">Sulfur metabolism; hydrogen sulfide biosynthesis; sulfite from sulfate: step 2/3.</text>
</comment>
<dbReference type="GeneID" id="92853566"/>
<dbReference type="Pfam" id="PF01583">
    <property type="entry name" value="APS_kinase"/>
    <property type="match status" value="1"/>
</dbReference>
<keyword evidence="8 13" id="KW-0418">Kinase</keyword>
<dbReference type="RefSeq" id="WP_006637163.1">
    <property type="nucleotide sequence ID" value="NZ_BORD01000006.1"/>
</dbReference>
<keyword evidence="13" id="KW-0597">Phosphoprotein</keyword>
<evidence type="ECO:0000259" key="15">
    <source>
        <dbReference type="Pfam" id="PF01583"/>
    </source>
</evidence>
<evidence type="ECO:0000313" key="16">
    <source>
        <dbReference type="EMBL" id="ASB88992.1"/>
    </source>
</evidence>
<evidence type="ECO:0000313" key="17">
    <source>
        <dbReference type="Proteomes" id="UP000196877"/>
    </source>
</evidence>
<organism evidence="16 17">
    <name type="scientific">Bacillus sonorensis</name>
    <dbReference type="NCBI Taxonomy" id="119858"/>
    <lineage>
        <taxon>Bacteria</taxon>
        <taxon>Bacillati</taxon>
        <taxon>Bacillota</taxon>
        <taxon>Bacilli</taxon>
        <taxon>Bacillales</taxon>
        <taxon>Bacillaceae</taxon>
        <taxon>Bacillus</taxon>
    </lineage>
</organism>
<evidence type="ECO:0000256" key="8">
    <source>
        <dbReference type="ARBA" id="ARBA00022777"/>
    </source>
</evidence>
<dbReference type="Gene3D" id="3.40.50.300">
    <property type="entry name" value="P-loop containing nucleotide triphosphate hydrolases"/>
    <property type="match status" value="1"/>
</dbReference>
<keyword evidence="7 13" id="KW-0547">Nucleotide-binding</keyword>
<feature type="active site" description="Phosphoserine intermediate" evidence="13">
    <location>
        <position position="105"/>
    </location>
</feature>
<dbReference type="CDD" id="cd02027">
    <property type="entry name" value="APSK"/>
    <property type="match status" value="1"/>
</dbReference>
<evidence type="ECO:0000256" key="3">
    <source>
        <dbReference type="ARBA" id="ARBA00004806"/>
    </source>
</evidence>
<evidence type="ECO:0000256" key="2">
    <source>
        <dbReference type="ARBA" id="ARBA00002632"/>
    </source>
</evidence>
<evidence type="ECO:0000256" key="13">
    <source>
        <dbReference type="HAMAP-Rule" id="MF_00065"/>
    </source>
</evidence>
<evidence type="ECO:0000256" key="11">
    <source>
        <dbReference type="ARBA" id="ARBA00031393"/>
    </source>
</evidence>
<dbReference type="PANTHER" id="PTHR11055:SF1">
    <property type="entry name" value="PAPS SYNTHETASE, ISOFORM D"/>
    <property type="match status" value="1"/>
</dbReference>